<dbReference type="InterPro" id="IPR011006">
    <property type="entry name" value="CheY-like_superfamily"/>
</dbReference>
<feature type="modified residue" description="4-aspartylphosphate" evidence="6">
    <location>
        <position position="529"/>
    </location>
</feature>
<dbReference type="EC" id="2.7.13.3" evidence="2"/>
<dbReference type="CDD" id="cd00082">
    <property type="entry name" value="HisKA"/>
    <property type="match status" value="1"/>
</dbReference>
<dbReference type="Gene3D" id="3.40.50.2300">
    <property type="match status" value="1"/>
</dbReference>
<dbReference type="Gene3D" id="1.10.287.130">
    <property type="match status" value="1"/>
</dbReference>
<evidence type="ECO:0000259" key="10">
    <source>
        <dbReference type="PROSITE" id="PS50110"/>
    </source>
</evidence>
<name>A0A0D3JLE9_EMIH1</name>
<reference evidence="12" key="1">
    <citation type="journal article" date="2013" name="Nature">
        <title>Pan genome of the phytoplankton Emiliania underpins its global distribution.</title>
        <authorList>
            <person name="Read B.A."/>
            <person name="Kegel J."/>
            <person name="Klute M.J."/>
            <person name="Kuo A."/>
            <person name="Lefebvre S.C."/>
            <person name="Maumus F."/>
            <person name="Mayer C."/>
            <person name="Miller J."/>
            <person name="Monier A."/>
            <person name="Salamov A."/>
            <person name="Young J."/>
            <person name="Aguilar M."/>
            <person name="Claverie J.M."/>
            <person name="Frickenhaus S."/>
            <person name="Gonzalez K."/>
            <person name="Herman E.K."/>
            <person name="Lin Y.C."/>
            <person name="Napier J."/>
            <person name="Ogata H."/>
            <person name="Sarno A.F."/>
            <person name="Shmutz J."/>
            <person name="Schroeder D."/>
            <person name="de Vargas C."/>
            <person name="Verret F."/>
            <person name="von Dassow P."/>
            <person name="Valentin K."/>
            <person name="Van de Peer Y."/>
            <person name="Wheeler G."/>
            <person name="Dacks J.B."/>
            <person name="Delwiche C.F."/>
            <person name="Dyhrman S.T."/>
            <person name="Glockner G."/>
            <person name="John U."/>
            <person name="Richards T."/>
            <person name="Worden A.Z."/>
            <person name="Zhang X."/>
            <person name="Grigoriev I.V."/>
            <person name="Allen A.E."/>
            <person name="Bidle K."/>
            <person name="Borodovsky M."/>
            <person name="Bowler C."/>
            <person name="Brownlee C."/>
            <person name="Cock J.M."/>
            <person name="Elias M."/>
            <person name="Gladyshev V.N."/>
            <person name="Groth M."/>
            <person name="Guda C."/>
            <person name="Hadaegh A."/>
            <person name="Iglesias-Rodriguez M.D."/>
            <person name="Jenkins J."/>
            <person name="Jones B.M."/>
            <person name="Lawson T."/>
            <person name="Leese F."/>
            <person name="Lindquist E."/>
            <person name="Lobanov A."/>
            <person name="Lomsadze A."/>
            <person name="Malik S.B."/>
            <person name="Marsh M.E."/>
            <person name="Mackinder L."/>
            <person name="Mock T."/>
            <person name="Mueller-Roeber B."/>
            <person name="Pagarete A."/>
            <person name="Parker M."/>
            <person name="Probert I."/>
            <person name="Quesneville H."/>
            <person name="Raines C."/>
            <person name="Rensing S.A."/>
            <person name="Riano-Pachon D.M."/>
            <person name="Richier S."/>
            <person name="Rokitta S."/>
            <person name="Shiraiwa Y."/>
            <person name="Soanes D.M."/>
            <person name="van der Giezen M."/>
            <person name="Wahlund T.M."/>
            <person name="Williams B."/>
            <person name="Wilson W."/>
            <person name="Wolfe G."/>
            <person name="Wurch L.L."/>
        </authorList>
    </citation>
    <scope>NUCLEOTIDE SEQUENCE</scope>
</reference>
<dbReference type="InterPro" id="IPR036097">
    <property type="entry name" value="HisK_dim/P_sf"/>
</dbReference>
<dbReference type="STRING" id="2903.R1ETY2"/>
<dbReference type="RefSeq" id="XP_005776763.1">
    <property type="nucleotide sequence ID" value="XM_005776706.1"/>
</dbReference>
<dbReference type="GeneID" id="17269854"/>
<dbReference type="PANTHER" id="PTHR43047">
    <property type="entry name" value="TWO-COMPONENT HISTIDINE PROTEIN KINASE"/>
    <property type="match status" value="1"/>
</dbReference>
<dbReference type="EnsemblProtists" id="EOD24334">
    <property type="protein sequence ID" value="EOD24334"/>
    <property type="gene ID" value="EMIHUDRAFT_557982"/>
</dbReference>
<comment type="catalytic activity">
    <reaction evidence="1">
        <text>ATP + protein L-histidine = ADP + protein N-phospho-L-histidine.</text>
        <dbReference type="EC" id="2.7.13.3"/>
    </reaction>
</comment>
<dbReference type="InterPro" id="IPR004358">
    <property type="entry name" value="Sig_transdc_His_kin-like_C"/>
</dbReference>
<reference evidence="11" key="2">
    <citation type="submission" date="2024-10" db="UniProtKB">
        <authorList>
            <consortium name="EnsemblProtists"/>
        </authorList>
    </citation>
    <scope>IDENTIFICATION</scope>
</reference>
<dbReference type="AlphaFoldDB" id="A0A0D3JLE9"/>
<sequence>MSASKRVSHDVTGAAARLWEGGAVIIAICICAIARHSVQHGAEFDISANARLLLIPLVIFAHLAKTTCSRTLRVASLWTAATVGPYSEVYCTWLEHERLVAGSTSVEAYAAVWFDAFGFYLVMTMTLPFLSSVILMPRPAFYGMILGSIGPPGLLFALLPPWPSNTALLSLWLLDLAASVAVFHSLDRTSREAEAQGRAQERYIAALSHDFGTPISALQMATQQIEEAMRAEAKPEGTSPVPARVLPLLSGMQAALEVMSALKRKAVDVGKLQHGERLTPERGPVSLREIQNRIIKYIKNCPVSLREIVQRKLPALVRYMPHRDEVRVEYSVGDEVAEAVLTDGSWVFMIFINFASNAFKSTRQGLVSLSAHLVQGRLRLLVADTGIGLSSAVEKQLWQPFRQASRWQSGTGLGLYHVQQLAAALGGSVGYQPNLQAGSGAVFWVDLPYEPTTLPASHAASPSAVRREARAPVAGAVLIAEDNVFILQLTEELLRAAGVSEVLLAANGVEALDLITSPDAPDIALVLMDVLMPFMDGIECTRRRRPCASSRSPLTAPTRRASATVSPPA</sequence>
<accession>A0A0D3JLE9</accession>
<dbReference type="InterPro" id="IPR036890">
    <property type="entry name" value="HATPase_C_sf"/>
</dbReference>
<feature type="transmembrane region" description="Helical" evidence="8">
    <location>
        <begin position="108"/>
        <end position="129"/>
    </location>
</feature>
<dbReference type="KEGG" id="ehx:EMIHUDRAFT_557982"/>
<protein>
    <recommendedName>
        <fullName evidence="2">histidine kinase</fullName>
        <ecNumber evidence="2">2.7.13.3</ecNumber>
    </recommendedName>
</protein>
<keyword evidence="8" id="KW-0812">Transmembrane</keyword>
<dbReference type="PRINTS" id="PR00344">
    <property type="entry name" value="BCTRLSENSOR"/>
</dbReference>
<dbReference type="PROSITE" id="PS50109">
    <property type="entry name" value="HIS_KIN"/>
    <property type="match status" value="1"/>
</dbReference>
<feature type="domain" description="Response regulatory" evidence="10">
    <location>
        <begin position="476"/>
        <end position="569"/>
    </location>
</feature>
<evidence type="ECO:0000259" key="9">
    <source>
        <dbReference type="PROSITE" id="PS50109"/>
    </source>
</evidence>
<dbReference type="PROSITE" id="PS50110">
    <property type="entry name" value="RESPONSE_REGULATORY"/>
    <property type="match status" value="1"/>
</dbReference>
<dbReference type="InterPro" id="IPR003661">
    <property type="entry name" value="HisK_dim/P_dom"/>
</dbReference>
<dbReference type="SMART" id="SM00387">
    <property type="entry name" value="HATPase_c"/>
    <property type="match status" value="1"/>
</dbReference>
<dbReference type="SUPFAM" id="SSF52172">
    <property type="entry name" value="CheY-like"/>
    <property type="match status" value="1"/>
</dbReference>
<dbReference type="PaxDb" id="2903-EOD24334"/>
<evidence type="ECO:0000313" key="12">
    <source>
        <dbReference type="Proteomes" id="UP000013827"/>
    </source>
</evidence>
<dbReference type="InterPro" id="IPR005467">
    <property type="entry name" value="His_kinase_dom"/>
</dbReference>
<evidence type="ECO:0000256" key="7">
    <source>
        <dbReference type="SAM" id="MobiDB-lite"/>
    </source>
</evidence>
<dbReference type="Pfam" id="PF00072">
    <property type="entry name" value="Response_reg"/>
    <property type="match status" value="1"/>
</dbReference>
<feature type="region of interest" description="Disordered" evidence="7">
    <location>
        <begin position="545"/>
        <end position="569"/>
    </location>
</feature>
<proteinExistence type="predicted"/>
<keyword evidence="3 6" id="KW-0597">Phosphoprotein</keyword>
<evidence type="ECO:0000256" key="4">
    <source>
        <dbReference type="ARBA" id="ARBA00022679"/>
    </source>
</evidence>
<dbReference type="InterPro" id="IPR001789">
    <property type="entry name" value="Sig_transdc_resp-reg_receiver"/>
</dbReference>
<feature type="domain" description="Histidine kinase" evidence="9">
    <location>
        <begin position="206"/>
        <end position="451"/>
    </location>
</feature>
<evidence type="ECO:0000256" key="1">
    <source>
        <dbReference type="ARBA" id="ARBA00000085"/>
    </source>
</evidence>
<evidence type="ECO:0000256" key="2">
    <source>
        <dbReference type="ARBA" id="ARBA00012438"/>
    </source>
</evidence>
<evidence type="ECO:0000256" key="5">
    <source>
        <dbReference type="ARBA" id="ARBA00022777"/>
    </source>
</evidence>
<dbReference type="PANTHER" id="PTHR43047:SF64">
    <property type="entry name" value="HISTIDINE KINASE CONTAINING CHEY-HOMOLOGOUS RECEIVER DOMAIN AND PAS DOMAIN-RELATED"/>
    <property type="match status" value="1"/>
</dbReference>
<dbReference type="CDD" id="cd17546">
    <property type="entry name" value="REC_hyHK_CKI1_RcsC-like"/>
    <property type="match status" value="1"/>
</dbReference>
<dbReference type="Gene3D" id="3.30.565.10">
    <property type="entry name" value="Histidine kinase-like ATPase, C-terminal domain"/>
    <property type="match status" value="1"/>
</dbReference>
<dbReference type="GO" id="GO:0000155">
    <property type="term" value="F:phosphorelay sensor kinase activity"/>
    <property type="evidence" value="ECO:0007669"/>
    <property type="project" value="InterPro"/>
</dbReference>
<organism evidence="11 12">
    <name type="scientific">Emiliania huxleyi (strain CCMP1516)</name>
    <dbReference type="NCBI Taxonomy" id="280463"/>
    <lineage>
        <taxon>Eukaryota</taxon>
        <taxon>Haptista</taxon>
        <taxon>Haptophyta</taxon>
        <taxon>Prymnesiophyceae</taxon>
        <taxon>Isochrysidales</taxon>
        <taxon>Noelaerhabdaceae</taxon>
        <taxon>Emiliania</taxon>
    </lineage>
</organism>
<evidence type="ECO:0000313" key="11">
    <source>
        <dbReference type="EnsemblProtists" id="EOD24334"/>
    </source>
</evidence>
<dbReference type="eggNOG" id="KOG0519">
    <property type="taxonomic scope" value="Eukaryota"/>
</dbReference>
<keyword evidence="12" id="KW-1185">Reference proteome</keyword>
<feature type="transmembrane region" description="Helical" evidence="8">
    <location>
        <begin position="14"/>
        <end position="34"/>
    </location>
</feature>
<keyword evidence="8" id="KW-1133">Transmembrane helix</keyword>
<dbReference type="Proteomes" id="UP000013827">
    <property type="component" value="Unassembled WGS sequence"/>
</dbReference>
<dbReference type="HOGENOM" id="CLU_479349_0_0_1"/>
<dbReference type="InterPro" id="IPR003594">
    <property type="entry name" value="HATPase_dom"/>
</dbReference>
<feature type="transmembrane region" description="Helical" evidence="8">
    <location>
        <begin position="141"/>
        <end position="162"/>
    </location>
</feature>
<feature type="transmembrane region" description="Helical" evidence="8">
    <location>
        <begin position="46"/>
        <end position="64"/>
    </location>
</feature>
<evidence type="ECO:0000256" key="3">
    <source>
        <dbReference type="ARBA" id="ARBA00022553"/>
    </source>
</evidence>
<evidence type="ECO:0000256" key="8">
    <source>
        <dbReference type="SAM" id="Phobius"/>
    </source>
</evidence>
<dbReference type="SUPFAM" id="SSF55874">
    <property type="entry name" value="ATPase domain of HSP90 chaperone/DNA topoisomerase II/histidine kinase"/>
    <property type="match status" value="1"/>
</dbReference>
<evidence type="ECO:0000256" key="6">
    <source>
        <dbReference type="PROSITE-ProRule" id="PRU00169"/>
    </source>
</evidence>
<dbReference type="SUPFAM" id="SSF47384">
    <property type="entry name" value="Homodimeric domain of signal transducing histidine kinase"/>
    <property type="match status" value="1"/>
</dbReference>
<keyword evidence="8" id="KW-0472">Membrane</keyword>
<keyword evidence="4" id="KW-0808">Transferase</keyword>
<keyword evidence="5" id="KW-0418">Kinase</keyword>
<dbReference type="Pfam" id="PF02518">
    <property type="entry name" value="HATPase_c"/>
    <property type="match status" value="1"/>
</dbReference>